<organism evidence="1">
    <name type="scientific">marine sediment metagenome</name>
    <dbReference type="NCBI Taxonomy" id="412755"/>
    <lineage>
        <taxon>unclassified sequences</taxon>
        <taxon>metagenomes</taxon>
        <taxon>ecological metagenomes</taxon>
    </lineage>
</organism>
<evidence type="ECO:0000313" key="1">
    <source>
        <dbReference type="EMBL" id="GAI36592.1"/>
    </source>
</evidence>
<accession>X1MY11</accession>
<gene>
    <name evidence="1" type="ORF">S06H3_45892</name>
</gene>
<reference evidence="1" key="1">
    <citation type="journal article" date="2014" name="Front. Microbiol.">
        <title>High frequency of phylogenetically diverse reductive dehalogenase-homologous genes in deep subseafloor sedimentary metagenomes.</title>
        <authorList>
            <person name="Kawai M."/>
            <person name="Futagami T."/>
            <person name="Toyoda A."/>
            <person name="Takaki Y."/>
            <person name="Nishi S."/>
            <person name="Hori S."/>
            <person name="Arai W."/>
            <person name="Tsubouchi T."/>
            <person name="Morono Y."/>
            <person name="Uchiyama I."/>
            <person name="Ito T."/>
            <person name="Fujiyama A."/>
            <person name="Inagaki F."/>
            <person name="Takami H."/>
        </authorList>
    </citation>
    <scope>NUCLEOTIDE SEQUENCE</scope>
    <source>
        <strain evidence="1">Expedition CK06-06</strain>
    </source>
</reference>
<dbReference type="AlphaFoldDB" id="X1MY11"/>
<proteinExistence type="predicted"/>
<protein>
    <submittedName>
        <fullName evidence="1">Uncharacterized protein</fullName>
    </submittedName>
</protein>
<comment type="caution">
    <text evidence="1">The sequence shown here is derived from an EMBL/GenBank/DDBJ whole genome shotgun (WGS) entry which is preliminary data.</text>
</comment>
<dbReference type="EMBL" id="BARV01028702">
    <property type="protein sequence ID" value="GAI36592.1"/>
    <property type="molecule type" value="Genomic_DNA"/>
</dbReference>
<name>X1MY11_9ZZZZ</name>
<sequence>MPFREHGYMLFLNRKLYLATVKLQADRKLGRSYSAMLPFVEGLHVMGYLSDADYEIYKKNTALD</sequence>